<dbReference type="Proteomes" id="UP001253595">
    <property type="component" value="Unassembled WGS sequence"/>
</dbReference>
<protein>
    <recommendedName>
        <fullName evidence="1">TniQ domain-containing protein</fullName>
    </recommendedName>
</protein>
<accession>A0ABU1UX31</accession>
<dbReference type="RefSeq" id="WP_310071373.1">
    <property type="nucleotide sequence ID" value="NZ_JAVDVX010000003.1"/>
</dbReference>
<dbReference type="EMBL" id="JAVDVX010000003">
    <property type="protein sequence ID" value="MDR7089749.1"/>
    <property type="molecule type" value="Genomic_DNA"/>
</dbReference>
<dbReference type="InterPro" id="IPR009492">
    <property type="entry name" value="TniQ"/>
</dbReference>
<organism evidence="2 3">
    <name type="scientific">Cellvibrio fibrivorans</name>
    <dbReference type="NCBI Taxonomy" id="126350"/>
    <lineage>
        <taxon>Bacteria</taxon>
        <taxon>Pseudomonadati</taxon>
        <taxon>Pseudomonadota</taxon>
        <taxon>Gammaproteobacteria</taxon>
        <taxon>Cellvibrionales</taxon>
        <taxon>Cellvibrionaceae</taxon>
        <taxon>Cellvibrio</taxon>
    </lineage>
</organism>
<evidence type="ECO:0000313" key="2">
    <source>
        <dbReference type="EMBL" id="MDR7089749.1"/>
    </source>
</evidence>
<keyword evidence="3" id="KW-1185">Reference proteome</keyword>
<dbReference type="Pfam" id="PF06527">
    <property type="entry name" value="TniQ"/>
    <property type="match status" value="1"/>
</dbReference>
<reference evidence="2 3" key="1">
    <citation type="submission" date="2023-07" db="EMBL/GenBank/DDBJ databases">
        <title>Sorghum-associated microbial communities from plants grown in Nebraska, USA.</title>
        <authorList>
            <person name="Schachtman D."/>
        </authorList>
    </citation>
    <scope>NUCLEOTIDE SEQUENCE [LARGE SCALE GENOMIC DNA]</scope>
    <source>
        <strain evidence="2 3">BE190</strain>
    </source>
</reference>
<comment type="caution">
    <text evidence="2">The sequence shown here is derived from an EMBL/GenBank/DDBJ whole genome shotgun (WGS) entry which is preliminary data.</text>
</comment>
<feature type="domain" description="TniQ" evidence="1">
    <location>
        <begin position="6"/>
        <end position="129"/>
    </location>
</feature>
<gene>
    <name evidence="2" type="ORF">J2X05_001771</name>
</gene>
<evidence type="ECO:0000313" key="3">
    <source>
        <dbReference type="Proteomes" id="UP001253595"/>
    </source>
</evidence>
<sequence>MGKLLFRPAPFSDECQVSYLIRISQHNGFSHIGKLLDFAGLKWKNARVPVHQILTGEFDLSSHFLQLDLKVSFAPTAEVYRSFRRVIDSPYILVKHPKLCPDCLQELGYCKYYWSFLPVVACNKHQKLLVDVQEDTGKRLSWYRPRLDSFDTNHEPILAPHQKFGSSVFQFNAYVNSLLSNTVHTVEIPKIVRGLTFRESLTLINFLAHYSARLVGDNFNPNRMENIELAQHYTAIWNLLRNWPDAFYSLLSQFIDNPMSKRGIAGINKHYRDLYEQLHRRRLNQGIAVIKEEFDRYVATYWPGVLDSQRVTRITSSIASRNIISKKKAAVVIGCRPERIDSYVIMNRLSRVIFKGKAHYLLDEADALATELGSNWTMNEACHELEITRHQLRQLLDSQILTAIQKPNRLNRDWVIDKNHCEKFIRDLSLKARIGVPKKPISRAGIQHQGFSIVQLVTAMKTGSVTFDFSPNIDHRVSFKQFSNFEINIV</sequence>
<name>A0ABU1UX31_9GAMM</name>
<evidence type="ECO:0000259" key="1">
    <source>
        <dbReference type="Pfam" id="PF06527"/>
    </source>
</evidence>
<proteinExistence type="predicted"/>